<protein>
    <recommendedName>
        <fullName evidence="4">ATP-dependent RNA helicase</fullName>
        <ecNumber evidence="4">3.6.4.13</ecNumber>
    </recommendedName>
</protein>
<proteinExistence type="inferred from homology"/>
<dbReference type="GeneID" id="9531489"/>
<feature type="compositionally biased region" description="Polar residues" evidence="5">
    <location>
        <begin position="46"/>
        <end position="60"/>
    </location>
</feature>
<feature type="region of interest" description="Disordered" evidence="5">
    <location>
        <begin position="487"/>
        <end position="544"/>
    </location>
</feature>
<name>C9SLD5_VERA1</name>
<evidence type="ECO:0000256" key="2">
    <source>
        <dbReference type="ARBA" id="ARBA00022801"/>
    </source>
</evidence>
<comment type="catalytic activity">
    <reaction evidence="4">
        <text>ATP + H2O = ADP + phosphate + H(+)</text>
        <dbReference type="Rhea" id="RHEA:13065"/>
        <dbReference type="ChEBI" id="CHEBI:15377"/>
        <dbReference type="ChEBI" id="CHEBI:15378"/>
        <dbReference type="ChEBI" id="CHEBI:30616"/>
        <dbReference type="ChEBI" id="CHEBI:43474"/>
        <dbReference type="ChEBI" id="CHEBI:456216"/>
        <dbReference type="EC" id="3.6.4.13"/>
    </reaction>
</comment>
<dbReference type="eggNOG" id="KOG0350">
    <property type="taxonomic scope" value="Eukaryota"/>
</dbReference>
<comment type="function">
    <text evidence="4">RNA helicase.</text>
</comment>
<dbReference type="InterPro" id="IPR014001">
    <property type="entry name" value="Helicase_ATP-bd"/>
</dbReference>
<keyword evidence="4" id="KW-0694">RNA-binding</keyword>
<keyword evidence="3 4" id="KW-0067">ATP-binding</keyword>
<feature type="compositionally biased region" description="Acidic residues" evidence="5">
    <location>
        <begin position="509"/>
        <end position="522"/>
    </location>
</feature>
<comment type="domain">
    <text evidence="4">The Q motif is unique to and characteristic of the DEAD box family of RNA helicases and controls ATP binding and hydrolysis.</text>
</comment>
<dbReference type="RefSeq" id="XP_003004499.1">
    <property type="nucleotide sequence ID" value="XM_003004453.1"/>
</dbReference>
<dbReference type="GO" id="GO:0005524">
    <property type="term" value="F:ATP binding"/>
    <property type="evidence" value="ECO:0007669"/>
    <property type="project" value="UniProtKB-UniRule"/>
</dbReference>
<evidence type="ECO:0000313" key="8">
    <source>
        <dbReference type="Proteomes" id="UP000008698"/>
    </source>
</evidence>
<dbReference type="KEGG" id="val:VDBG_05612"/>
<keyword evidence="8" id="KW-1185">Reference proteome</keyword>
<accession>C9SLD5</accession>
<dbReference type="InterPro" id="IPR027417">
    <property type="entry name" value="P-loop_NTPase"/>
</dbReference>
<dbReference type="EC" id="3.6.4.13" evidence="4"/>
<dbReference type="STRING" id="526221.C9SLD5"/>
<comment type="similarity">
    <text evidence="4">Belongs to the DEAD box helicase family.</text>
</comment>
<evidence type="ECO:0000256" key="3">
    <source>
        <dbReference type="ARBA" id="ARBA00022840"/>
    </source>
</evidence>
<dbReference type="GO" id="GO:0003723">
    <property type="term" value="F:RNA binding"/>
    <property type="evidence" value="ECO:0007669"/>
    <property type="project" value="UniProtKB-UniRule"/>
</dbReference>
<dbReference type="InterPro" id="IPR011545">
    <property type="entry name" value="DEAD/DEAH_box_helicase_dom"/>
</dbReference>
<dbReference type="PANTHER" id="PTHR24031">
    <property type="entry name" value="RNA HELICASE"/>
    <property type="match status" value="1"/>
</dbReference>
<evidence type="ECO:0000259" key="6">
    <source>
        <dbReference type="PROSITE" id="PS51192"/>
    </source>
</evidence>
<organism evidence="8">
    <name type="scientific">Verticillium alfalfae (strain VaMs.102 / ATCC MYA-4576 / FGSC 10136)</name>
    <name type="common">Verticillium wilt of alfalfa</name>
    <name type="synonym">Verticillium albo-atrum</name>
    <dbReference type="NCBI Taxonomy" id="526221"/>
    <lineage>
        <taxon>Eukaryota</taxon>
        <taxon>Fungi</taxon>
        <taxon>Dikarya</taxon>
        <taxon>Ascomycota</taxon>
        <taxon>Pezizomycotina</taxon>
        <taxon>Sordariomycetes</taxon>
        <taxon>Hypocreomycetidae</taxon>
        <taxon>Glomerellales</taxon>
        <taxon>Plectosphaerellaceae</taxon>
        <taxon>Verticillium</taxon>
    </lineage>
</organism>
<evidence type="ECO:0000313" key="7">
    <source>
        <dbReference type="EMBL" id="EEY19503.1"/>
    </source>
</evidence>
<dbReference type="SUPFAM" id="SSF52540">
    <property type="entry name" value="P-loop containing nucleoside triphosphate hydrolases"/>
    <property type="match status" value="2"/>
</dbReference>
<dbReference type="EMBL" id="DS985219">
    <property type="protein sequence ID" value="EEY19503.1"/>
    <property type="molecule type" value="Genomic_DNA"/>
</dbReference>
<keyword evidence="2 4" id="KW-0378">Hydrolase</keyword>
<dbReference type="Gene3D" id="3.40.50.300">
    <property type="entry name" value="P-loop containing nucleotide triphosphate hydrolases"/>
    <property type="match status" value="2"/>
</dbReference>
<dbReference type="PROSITE" id="PS51192">
    <property type="entry name" value="HELICASE_ATP_BIND_1"/>
    <property type="match status" value="1"/>
</dbReference>
<dbReference type="AlphaFoldDB" id="C9SLD5"/>
<dbReference type="OMA" id="HLEWLVI"/>
<feature type="region of interest" description="Disordered" evidence="5">
    <location>
        <begin position="1"/>
        <end position="135"/>
    </location>
</feature>
<sequence length="858" mass="94158">MYNRYVPSKGASSASPPHPQQSTASHGSTSQPSTDYARYVPPTKGAKTTATQSPSINSHDALSPATKRKHGDASTNGAESPAPKPKKSKQSEDVEKAEKKEKKKREREARDKPKKKKPAREDNGDDEDDEEDKVPSRFASVLAKKAKSIKAPAPLPEGAEAMNVDEDEAEDIEMHGLDPLPQPEPVAADTTKMSYETLPPWLAAPIRVAADTRTPFPEIGINDRSAKILESKGFKDAFAVQTAAIPLLLPSCKHRQGDLLVAAATGSGKTLAYALPIVRDISQGQVTRLRALVVLPTRELVNQAQEVFQLCAAAFDARDQKRVRIGISIGSHQLKNDQANLVEQTERYDPKAYADAVKRDREAWTTLEDADAEDKLLAQSFQGWLDVVMPKLRTNKFSARDFPDSNLTGVRKVVLSATLTRDLSLLGSLQLRRPQLIVLEGGKADGATQVAEHTLPSSLKEFATRVYDTRLKPLYLLDLLQGKHLLSPTDTASKNKKTPAKTAAAAAAADDDDTSSEDESDTSSDGSSDTSSDSDSDSDSDTPKASFKKTALIFTKSNESAIRLSRLLSLLAPSLAPLIGTLTSTQKTSHRRRVLASFYSRHPPHPSAAGYVHRVGRTARAGRQGRAFTLVETRESGWFWGAVAKWEGIRRTEEVGRLVIVEKDAEDGGFGGERMERYEKALEELGKEASEVRKHRLMYAHGEESAVVLHVAKEHDVTIGMNLARKARVIALADSTLSRRCQAFTSLVWPDDRSRTGVRRSPPESDGLIRIWGGQPTVIGEGRSRRAMWVWFSMSPLQGDVSTNVDVERCAELCRLDWRRPVFSRLKRELRRGDGDTTLQTNEIGDAGLVMEFVVRTG</sequence>
<evidence type="ECO:0000256" key="1">
    <source>
        <dbReference type="ARBA" id="ARBA00022741"/>
    </source>
</evidence>
<dbReference type="GO" id="GO:0003724">
    <property type="term" value="F:RNA helicase activity"/>
    <property type="evidence" value="ECO:0007669"/>
    <property type="project" value="UniProtKB-EC"/>
</dbReference>
<feature type="compositionally biased region" description="Acidic residues" evidence="5">
    <location>
        <begin position="123"/>
        <end position="132"/>
    </location>
</feature>
<reference evidence="8" key="1">
    <citation type="journal article" date="2011" name="PLoS Pathog.">
        <title>Comparative genomics yields insights into niche adaptation of plant vascular wilt pathogens.</title>
        <authorList>
            <person name="Klosterman S.J."/>
            <person name="Subbarao K.V."/>
            <person name="Kang S."/>
            <person name="Veronese P."/>
            <person name="Gold S.E."/>
            <person name="Thomma B.P.H.J."/>
            <person name="Chen Z."/>
            <person name="Henrissat B."/>
            <person name="Lee Y.-H."/>
            <person name="Park J."/>
            <person name="Garcia-Pedrajas M.D."/>
            <person name="Barbara D.J."/>
            <person name="Anchieta A."/>
            <person name="de Jonge R."/>
            <person name="Santhanam P."/>
            <person name="Maruthachalam K."/>
            <person name="Atallah Z."/>
            <person name="Amyotte S.G."/>
            <person name="Paz Z."/>
            <person name="Inderbitzin P."/>
            <person name="Hayes R.J."/>
            <person name="Heiman D.I."/>
            <person name="Young S."/>
            <person name="Zeng Q."/>
            <person name="Engels R."/>
            <person name="Galagan J."/>
            <person name="Cuomo C.A."/>
            <person name="Dobinson K.F."/>
            <person name="Ma L.-J."/>
        </authorList>
    </citation>
    <scope>NUCLEOTIDE SEQUENCE [LARGE SCALE GENOMIC DNA]</scope>
    <source>
        <strain evidence="8">VaMs.102 / ATCC MYA-4576 / FGSC 10136</strain>
    </source>
</reference>
<feature type="compositionally biased region" description="Low complexity" evidence="5">
    <location>
        <begin position="11"/>
        <end position="26"/>
    </location>
</feature>
<keyword evidence="4 7" id="KW-0347">Helicase</keyword>
<dbReference type="OrthoDB" id="3370at2759"/>
<dbReference type="Proteomes" id="UP000008698">
    <property type="component" value="Unassembled WGS sequence"/>
</dbReference>
<dbReference type="GO" id="GO:0016787">
    <property type="term" value="F:hydrolase activity"/>
    <property type="evidence" value="ECO:0007669"/>
    <property type="project" value="UniProtKB-KW"/>
</dbReference>
<gene>
    <name evidence="7" type="ORF">VDBG_05612</name>
</gene>
<dbReference type="HOGENOM" id="CLU_003041_15_2_1"/>
<keyword evidence="1 4" id="KW-0547">Nucleotide-binding</keyword>
<evidence type="ECO:0000256" key="5">
    <source>
        <dbReference type="SAM" id="MobiDB-lite"/>
    </source>
</evidence>
<dbReference type="Pfam" id="PF00270">
    <property type="entry name" value="DEAD"/>
    <property type="match status" value="1"/>
</dbReference>
<dbReference type="SMART" id="SM00487">
    <property type="entry name" value="DEXDc"/>
    <property type="match status" value="1"/>
</dbReference>
<feature type="compositionally biased region" description="Basic and acidic residues" evidence="5">
    <location>
        <begin position="89"/>
        <end position="111"/>
    </location>
</feature>
<feature type="domain" description="Helicase ATP-binding" evidence="6">
    <location>
        <begin position="250"/>
        <end position="437"/>
    </location>
</feature>
<evidence type="ECO:0000256" key="4">
    <source>
        <dbReference type="RuleBase" id="RU365068"/>
    </source>
</evidence>